<name>A0A2P2R2R2_RHIMU</name>
<protein>
    <submittedName>
        <fullName evidence="1">Uncharacterized protein</fullName>
    </submittedName>
</protein>
<accession>A0A2P2R2R2</accession>
<reference evidence="1" key="1">
    <citation type="submission" date="2018-02" db="EMBL/GenBank/DDBJ databases">
        <title>Rhizophora mucronata_Transcriptome.</title>
        <authorList>
            <person name="Meera S.P."/>
            <person name="Sreeshan A."/>
            <person name="Augustine A."/>
        </authorList>
    </citation>
    <scope>NUCLEOTIDE SEQUENCE</scope>
    <source>
        <tissue evidence="1">Leaf</tissue>
    </source>
</reference>
<dbReference type="AlphaFoldDB" id="A0A2P2R2R2"/>
<dbReference type="EMBL" id="GGEC01092930">
    <property type="protein sequence ID" value="MBX73414.1"/>
    <property type="molecule type" value="Transcribed_RNA"/>
</dbReference>
<sequence>MEHLHRVAPSYRRVRPLAVPAPLLL</sequence>
<organism evidence="1">
    <name type="scientific">Rhizophora mucronata</name>
    <name type="common">Asiatic mangrove</name>
    <dbReference type="NCBI Taxonomy" id="61149"/>
    <lineage>
        <taxon>Eukaryota</taxon>
        <taxon>Viridiplantae</taxon>
        <taxon>Streptophyta</taxon>
        <taxon>Embryophyta</taxon>
        <taxon>Tracheophyta</taxon>
        <taxon>Spermatophyta</taxon>
        <taxon>Magnoliopsida</taxon>
        <taxon>eudicotyledons</taxon>
        <taxon>Gunneridae</taxon>
        <taxon>Pentapetalae</taxon>
        <taxon>rosids</taxon>
        <taxon>fabids</taxon>
        <taxon>Malpighiales</taxon>
        <taxon>Rhizophoraceae</taxon>
        <taxon>Rhizophora</taxon>
    </lineage>
</organism>
<evidence type="ECO:0000313" key="1">
    <source>
        <dbReference type="EMBL" id="MBX73414.1"/>
    </source>
</evidence>
<proteinExistence type="predicted"/>